<keyword evidence="2" id="KW-1185">Reference proteome</keyword>
<dbReference type="Gene3D" id="3.10.450.50">
    <property type="match status" value="1"/>
</dbReference>
<dbReference type="AlphaFoldDB" id="A0A378RLU1"/>
<gene>
    <name evidence="1" type="ORF">NCTC11179_00690</name>
</gene>
<proteinExistence type="predicted"/>
<reference evidence="1 2" key="1">
    <citation type="submission" date="2018-06" db="EMBL/GenBank/DDBJ databases">
        <authorList>
            <consortium name="Pathogen Informatics"/>
            <person name="Doyle S."/>
        </authorList>
    </citation>
    <scope>NUCLEOTIDE SEQUENCE [LARGE SCALE GENOMIC DNA]</scope>
    <source>
        <strain evidence="1 2">NCTC11179</strain>
    </source>
</reference>
<evidence type="ECO:0000313" key="1">
    <source>
        <dbReference type="EMBL" id="STZ27157.1"/>
    </source>
</evidence>
<name>A0A378RLU1_MYROD</name>
<dbReference type="InterPro" id="IPR032710">
    <property type="entry name" value="NTF2-like_dom_sf"/>
</dbReference>
<accession>A0A378RLU1</accession>
<organism evidence="1 2">
    <name type="scientific">Myroides odoratus</name>
    <name type="common">Flavobacterium odoratum</name>
    <dbReference type="NCBI Taxonomy" id="256"/>
    <lineage>
        <taxon>Bacteria</taxon>
        <taxon>Pseudomonadati</taxon>
        <taxon>Bacteroidota</taxon>
        <taxon>Flavobacteriia</taxon>
        <taxon>Flavobacteriales</taxon>
        <taxon>Flavobacteriaceae</taxon>
        <taxon>Myroides</taxon>
    </lineage>
</organism>
<dbReference type="EMBL" id="UGQL01000001">
    <property type="protein sequence ID" value="STZ27157.1"/>
    <property type="molecule type" value="Genomic_DNA"/>
</dbReference>
<dbReference type="RefSeq" id="WP_115090148.1">
    <property type="nucleotide sequence ID" value="NZ_CP068107.1"/>
</dbReference>
<evidence type="ECO:0000313" key="2">
    <source>
        <dbReference type="Proteomes" id="UP000255024"/>
    </source>
</evidence>
<dbReference type="SUPFAM" id="SSF54427">
    <property type="entry name" value="NTF2-like"/>
    <property type="match status" value="1"/>
</dbReference>
<dbReference type="Proteomes" id="UP000255024">
    <property type="component" value="Unassembled WGS sequence"/>
</dbReference>
<sequence length="132" mass="15380">MHTTALIELGKKQVQDFCHHIEMWFNGTATDQQALYEAITNTFDPAFQLVNGDGNTVDFPMLTQWLHQVYGQFPQRKVEVKNIEAQATSHHVLVSYTEIQYTDNSQNTRQASAVFRYENGQTLWYHLVEEWV</sequence>
<protein>
    <submittedName>
        <fullName evidence="1">Uncharacterized protein conserved in bacteria</fullName>
    </submittedName>
</protein>